<evidence type="ECO:0000256" key="1">
    <source>
        <dbReference type="SAM" id="MobiDB-lite"/>
    </source>
</evidence>
<feature type="chain" id="PRO_5011958301" evidence="2">
    <location>
        <begin position="24"/>
        <end position="268"/>
    </location>
</feature>
<evidence type="ECO:0000313" key="3">
    <source>
        <dbReference type="EMBL" id="SIP87048.1"/>
    </source>
</evidence>
<gene>
    <name evidence="3" type="ORF">SAMN05421546_0093</name>
</gene>
<feature type="signal peptide" evidence="2">
    <location>
        <begin position="1"/>
        <end position="23"/>
    </location>
</feature>
<dbReference type="EMBL" id="FTLW01000001">
    <property type="protein sequence ID" value="SIP87048.1"/>
    <property type="molecule type" value="Genomic_DNA"/>
</dbReference>
<dbReference type="OrthoDB" id="5393649at2"/>
<accession>A0A1N6N4R6</accession>
<dbReference type="AlphaFoldDB" id="A0A1N6N4R6"/>
<reference evidence="4" key="1">
    <citation type="submission" date="2017-01" db="EMBL/GenBank/DDBJ databases">
        <authorList>
            <person name="Varghese N."/>
            <person name="Submissions S."/>
        </authorList>
    </citation>
    <scope>NUCLEOTIDE SEQUENCE [LARGE SCALE GENOMIC DNA]</scope>
    <source>
        <strain evidence="4">UM1</strain>
    </source>
</reference>
<name>A0A1N6N4R6_9GAMM</name>
<feature type="region of interest" description="Disordered" evidence="1">
    <location>
        <begin position="244"/>
        <end position="268"/>
    </location>
</feature>
<dbReference type="STRING" id="1604334.SAMN05421546_0093"/>
<proteinExistence type="predicted"/>
<protein>
    <submittedName>
        <fullName evidence="3">Uncharacterized protein</fullName>
    </submittedName>
</protein>
<dbReference type="Proteomes" id="UP000241788">
    <property type="component" value="Unassembled WGS sequence"/>
</dbReference>
<keyword evidence="4" id="KW-1185">Reference proteome</keyword>
<keyword evidence="2" id="KW-0732">Signal</keyword>
<feature type="compositionally biased region" description="Low complexity" evidence="1">
    <location>
        <begin position="177"/>
        <end position="188"/>
    </location>
</feature>
<dbReference type="PROSITE" id="PS51257">
    <property type="entry name" value="PROKAR_LIPOPROTEIN"/>
    <property type="match status" value="1"/>
</dbReference>
<dbReference type="RefSeq" id="WP_129582773.1">
    <property type="nucleotide sequence ID" value="NZ_FTLW01000001.1"/>
</dbReference>
<feature type="region of interest" description="Disordered" evidence="1">
    <location>
        <begin position="167"/>
        <end position="208"/>
    </location>
</feature>
<evidence type="ECO:0000256" key="2">
    <source>
        <dbReference type="SAM" id="SignalP"/>
    </source>
</evidence>
<organism evidence="3 4">
    <name type="scientific">Solilutibacter tolerans</name>
    <dbReference type="NCBI Taxonomy" id="1604334"/>
    <lineage>
        <taxon>Bacteria</taxon>
        <taxon>Pseudomonadati</taxon>
        <taxon>Pseudomonadota</taxon>
        <taxon>Gammaproteobacteria</taxon>
        <taxon>Lysobacterales</taxon>
        <taxon>Lysobacteraceae</taxon>
        <taxon>Solilutibacter</taxon>
    </lineage>
</organism>
<evidence type="ECO:0000313" key="4">
    <source>
        <dbReference type="Proteomes" id="UP000241788"/>
    </source>
</evidence>
<sequence length="268" mass="28644">MTVFSKSLLITTLAMLVACPSQSAVAPYGALPGQAGQPVSVSLVDEAGGELPIYGHRGQQWVPGQPGRAYQVRLTNQSDRRVMVVLSIDGVNAVTGQTAASNQTGYVLDPWQSAEIDGWRKSMEESARFVFTDLPDSYAARTGRPDNVGVVGIAVFAERVNRPVYSAPMPQSTRSSAAGAANEAMADATPAPSEPQQRIGTGHGEGQWSPVASTEFVRASHRPIQLTELRYDDENGLRAAGVLPRHSTRYPKPPRAFPSGFVPDPPAY</sequence>